<comment type="caution">
    <text evidence="1">The sequence shown here is derived from an EMBL/GenBank/DDBJ whole genome shotgun (WGS) entry which is preliminary data.</text>
</comment>
<dbReference type="EMBL" id="QTSX02003950">
    <property type="protein sequence ID" value="KAJ9067607.1"/>
    <property type="molecule type" value="Genomic_DNA"/>
</dbReference>
<evidence type="ECO:0000313" key="2">
    <source>
        <dbReference type="Proteomes" id="UP001165960"/>
    </source>
</evidence>
<organism evidence="1 2">
    <name type="scientific">Entomophthora muscae</name>
    <dbReference type="NCBI Taxonomy" id="34485"/>
    <lineage>
        <taxon>Eukaryota</taxon>
        <taxon>Fungi</taxon>
        <taxon>Fungi incertae sedis</taxon>
        <taxon>Zoopagomycota</taxon>
        <taxon>Entomophthoromycotina</taxon>
        <taxon>Entomophthoromycetes</taxon>
        <taxon>Entomophthorales</taxon>
        <taxon>Entomophthoraceae</taxon>
        <taxon>Entomophthora</taxon>
    </lineage>
</organism>
<evidence type="ECO:0000313" key="1">
    <source>
        <dbReference type="EMBL" id="KAJ9067607.1"/>
    </source>
</evidence>
<reference evidence="1" key="1">
    <citation type="submission" date="2022-04" db="EMBL/GenBank/DDBJ databases">
        <title>Genome of the entomopathogenic fungus Entomophthora muscae.</title>
        <authorList>
            <person name="Elya C."/>
            <person name="Lovett B.R."/>
            <person name="Lee E."/>
            <person name="Macias A.M."/>
            <person name="Hajek A.E."/>
            <person name="De Bivort B.L."/>
            <person name="Kasson M.T."/>
            <person name="De Fine Licht H.H."/>
            <person name="Stajich J.E."/>
        </authorList>
    </citation>
    <scope>NUCLEOTIDE SEQUENCE</scope>
    <source>
        <strain evidence="1">Berkeley</strain>
    </source>
</reference>
<accession>A0ACC2SZT1</accession>
<keyword evidence="2" id="KW-1185">Reference proteome</keyword>
<gene>
    <name evidence="1" type="ORF">DSO57_1039754</name>
</gene>
<dbReference type="Proteomes" id="UP001165960">
    <property type="component" value="Unassembled WGS sequence"/>
</dbReference>
<protein>
    <submittedName>
        <fullName evidence="1">Uncharacterized protein</fullName>
    </submittedName>
</protein>
<sequence length="407" mass="44468">MCQAYNAMMATMGEVERNAFCKMPCSVRIAFLNRLCSSKEQFCEQDCTTTVASSALNSAPSSNAGDLFEEDSLFAKTPPAPSTPLVVGPSGALRPFMQRLPSSGEPLATPSSMLCACCNSDKVPMDYPDLLSKFGVCHHKETMLSFVQAMHSDEDAMSPICAGELYHGRYNASRLAAEVRLGLQSASLAPGQISAQHAHTIAIQNKYIDEVAYIWSLELAADPVFHQTLDLPVQANASQRFSVTFKVFLSAVSTGNASLYLPLAAAACHFMWYAPDSCQPSQPGYAGCCLEHYCALAYQLWVPLPLAYSYMEDALMDCLSIGAAFSACGGWGCLVPVSQLRLPLCNWTSMSRNSQLAWSQMLVILAHVRQRLNNNCYLLPAHKRPVVNLQRPTKHPCRSDPSHSTRN</sequence>
<name>A0ACC2SZT1_9FUNG</name>
<proteinExistence type="predicted"/>